<feature type="compositionally biased region" description="Basic and acidic residues" evidence="1">
    <location>
        <begin position="27"/>
        <end position="38"/>
    </location>
</feature>
<sequence>MERGETNMLKNEGSCNDGKVVLSKRYKASDMESRKDTSVLESRMVHARSNKRQSHESERINSSSSSSSNHFIIKNLESTQRERQKSGESNRSYLKTINSINGAKGSGSCRWEYRSVVRGKLNSSGDSHLHIEGRNSPVESFFKMGRESVNEVSTSGRMNESDSGGEEGLEQFPGFPGLLVSYPPCSEAFREFCKAKGAIGGKWGKCVEFAEYGLSLSLTNLANGERKKKVRRITPEDVLQFYGVKNFKASGGSYFCVSFTRRRLFDLNLACRTWNNNVIWVKGNYLQRDDEALLDLRFRSVKQSVKSTVEMKESLLDEVAEEKT</sequence>
<gene>
    <name evidence="2" type="ORF">GIB67_007844</name>
</gene>
<proteinExistence type="predicted"/>
<dbReference type="EMBL" id="JACGCM010001144">
    <property type="protein sequence ID" value="KAF6161203.1"/>
    <property type="molecule type" value="Genomic_DNA"/>
</dbReference>
<evidence type="ECO:0000256" key="1">
    <source>
        <dbReference type="SAM" id="MobiDB-lite"/>
    </source>
</evidence>
<dbReference type="AlphaFoldDB" id="A0A7J7N239"/>
<feature type="region of interest" description="Disordered" evidence="1">
    <location>
        <begin position="1"/>
        <end position="70"/>
    </location>
</feature>
<dbReference type="Proteomes" id="UP000541444">
    <property type="component" value="Unassembled WGS sequence"/>
</dbReference>
<evidence type="ECO:0000313" key="2">
    <source>
        <dbReference type="EMBL" id="KAF6161203.1"/>
    </source>
</evidence>
<protein>
    <submittedName>
        <fullName evidence="2">Uncharacterized protein</fullName>
    </submittedName>
</protein>
<keyword evidence="3" id="KW-1185">Reference proteome</keyword>
<evidence type="ECO:0000313" key="3">
    <source>
        <dbReference type="Proteomes" id="UP000541444"/>
    </source>
</evidence>
<comment type="caution">
    <text evidence="2">The sequence shown here is derived from an EMBL/GenBank/DDBJ whole genome shotgun (WGS) entry which is preliminary data.</text>
</comment>
<accession>A0A7J7N239</accession>
<organism evidence="2 3">
    <name type="scientific">Kingdonia uniflora</name>
    <dbReference type="NCBI Taxonomy" id="39325"/>
    <lineage>
        <taxon>Eukaryota</taxon>
        <taxon>Viridiplantae</taxon>
        <taxon>Streptophyta</taxon>
        <taxon>Embryophyta</taxon>
        <taxon>Tracheophyta</taxon>
        <taxon>Spermatophyta</taxon>
        <taxon>Magnoliopsida</taxon>
        <taxon>Ranunculales</taxon>
        <taxon>Circaeasteraceae</taxon>
        <taxon>Kingdonia</taxon>
    </lineage>
</organism>
<name>A0A7J7N239_9MAGN</name>
<reference evidence="2 3" key="1">
    <citation type="journal article" date="2020" name="IScience">
        <title>Genome Sequencing of the Endangered Kingdonia uniflora (Circaeasteraceae, Ranunculales) Reveals Potential Mechanisms of Evolutionary Specialization.</title>
        <authorList>
            <person name="Sun Y."/>
            <person name="Deng T."/>
            <person name="Zhang A."/>
            <person name="Moore M.J."/>
            <person name="Landis J.B."/>
            <person name="Lin N."/>
            <person name="Zhang H."/>
            <person name="Zhang X."/>
            <person name="Huang J."/>
            <person name="Zhang X."/>
            <person name="Sun H."/>
            <person name="Wang H."/>
        </authorList>
    </citation>
    <scope>NUCLEOTIDE SEQUENCE [LARGE SCALE GENOMIC DNA]</scope>
    <source>
        <strain evidence="2">TB1705</strain>
        <tissue evidence="2">Leaf</tissue>
    </source>
</reference>